<sequence>MIKEEKEREYNTLEDLKKEYGRDGWNDDDDKKKFWMTMVMMMEDEKGNGSMTGEEGDYR</sequence>
<dbReference type="EMBL" id="CALTRL010005572">
    <property type="protein sequence ID" value="CAH7684631.1"/>
    <property type="molecule type" value="Genomic_DNA"/>
</dbReference>
<dbReference type="AlphaFoldDB" id="A0AAV0BBU4"/>
<name>A0AAV0BBU4_PHAPC</name>
<comment type="caution">
    <text evidence="1">The sequence shown here is derived from an EMBL/GenBank/DDBJ whole genome shotgun (WGS) entry which is preliminary data.</text>
</comment>
<evidence type="ECO:0000313" key="2">
    <source>
        <dbReference type="Proteomes" id="UP001153365"/>
    </source>
</evidence>
<proteinExistence type="predicted"/>
<dbReference type="Proteomes" id="UP001153365">
    <property type="component" value="Unassembled WGS sequence"/>
</dbReference>
<keyword evidence="2" id="KW-1185">Reference proteome</keyword>
<accession>A0AAV0BBU4</accession>
<gene>
    <name evidence="1" type="ORF">PPACK8108_LOCUS18952</name>
</gene>
<protein>
    <submittedName>
        <fullName evidence="1">Uncharacterized protein</fullName>
    </submittedName>
</protein>
<evidence type="ECO:0000313" key="1">
    <source>
        <dbReference type="EMBL" id="CAH7684631.1"/>
    </source>
</evidence>
<reference evidence="1" key="1">
    <citation type="submission" date="2022-06" db="EMBL/GenBank/DDBJ databases">
        <authorList>
            <consortium name="SYNGENTA / RWTH Aachen University"/>
        </authorList>
    </citation>
    <scope>NUCLEOTIDE SEQUENCE</scope>
</reference>
<organism evidence="1 2">
    <name type="scientific">Phakopsora pachyrhizi</name>
    <name type="common">Asian soybean rust disease fungus</name>
    <dbReference type="NCBI Taxonomy" id="170000"/>
    <lineage>
        <taxon>Eukaryota</taxon>
        <taxon>Fungi</taxon>
        <taxon>Dikarya</taxon>
        <taxon>Basidiomycota</taxon>
        <taxon>Pucciniomycotina</taxon>
        <taxon>Pucciniomycetes</taxon>
        <taxon>Pucciniales</taxon>
        <taxon>Phakopsoraceae</taxon>
        <taxon>Phakopsora</taxon>
    </lineage>
</organism>